<feature type="transmembrane region" description="Helical" evidence="1">
    <location>
        <begin position="606"/>
        <end position="630"/>
    </location>
</feature>
<feature type="transmembrane region" description="Helical" evidence="1">
    <location>
        <begin position="426"/>
        <end position="448"/>
    </location>
</feature>
<feature type="transmembrane region" description="Helical" evidence="1">
    <location>
        <begin position="637"/>
        <end position="654"/>
    </location>
</feature>
<feature type="transmembrane region" description="Helical" evidence="1">
    <location>
        <begin position="362"/>
        <end position="380"/>
    </location>
</feature>
<keyword evidence="1" id="KW-0812">Transmembrane</keyword>
<comment type="caution">
    <text evidence="3">The sequence shown here is derived from an EMBL/GenBank/DDBJ whole genome shotgun (WGS) entry which is preliminary data.</text>
</comment>
<dbReference type="PANTHER" id="PTHR10859">
    <property type="entry name" value="GLYCOSYL TRANSFERASE"/>
    <property type="match status" value="1"/>
</dbReference>
<reference evidence="3 4" key="1">
    <citation type="journal article" date="2016" name="Nat. Commun.">
        <title>Thousands of microbial genomes shed light on interconnected biogeochemical processes in an aquifer system.</title>
        <authorList>
            <person name="Anantharaman K."/>
            <person name="Brown C.T."/>
            <person name="Hug L.A."/>
            <person name="Sharon I."/>
            <person name="Castelle C.J."/>
            <person name="Probst A.J."/>
            <person name="Thomas B.C."/>
            <person name="Singh A."/>
            <person name="Wilkins M.J."/>
            <person name="Karaoz U."/>
            <person name="Brodie E.L."/>
            <person name="Williams K.H."/>
            <person name="Hubbard S.S."/>
            <person name="Banfield J.F."/>
        </authorList>
    </citation>
    <scope>NUCLEOTIDE SEQUENCE [LARGE SCALE GENOMIC DNA]</scope>
</reference>
<evidence type="ECO:0000259" key="2">
    <source>
        <dbReference type="Pfam" id="PF00535"/>
    </source>
</evidence>
<feature type="transmembrane region" description="Helical" evidence="1">
    <location>
        <begin position="548"/>
        <end position="568"/>
    </location>
</feature>
<keyword evidence="1" id="KW-1133">Transmembrane helix</keyword>
<feature type="transmembrane region" description="Helical" evidence="1">
    <location>
        <begin position="580"/>
        <end position="600"/>
    </location>
</feature>
<dbReference type="SUPFAM" id="SSF53448">
    <property type="entry name" value="Nucleotide-diphospho-sugar transferases"/>
    <property type="match status" value="1"/>
</dbReference>
<dbReference type="Pfam" id="PF00535">
    <property type="entry name" value="Glycos_transf_2"/>
    <property type="match status" value="1"/>
</dbReference>
<feature type="transmembrane region" description="Helical" evidence="1">
    <location>
        <begin position="340"/>
        <end position="357"/>
    </location>
</feature>
<dbReference type="InterPro" id="IPR001173">
    <property type="entry name" value="Glyco_trans_2-like"/>
</dbReference>
<dbReference type="AlphaFoldDB" id="A0A1G1Y6L8"/>
<dbReference type="PANTHER" id="PTHR10859:SF91">
    <property type="entry name" value="DOLICHYL-PHOSPHATE BETA-GLUCOSYLTRANSFERASE"/>
    <property type="match status" value="1"/>
</dbReference>
<name>A0A1G1Y6L8_9BACT</name>
<protein>
    <recommendedName>
        <fullName evidence="2">Glycosyltransferase 2-like domain-containing protein</fullName>
    </recommendedName>
</protein>
<accession>A0A1G1Y6L8</accession>
<sequence>MEQKPDISLVIACYNEANHLEQNIHRIESILQRTKYSYEFLLIDDASQDDTAEIIKKITENKEIFSAFFHNKNVGRGGTVREGLLKARGTYIGFLDIDLEVHPQYLFSLITALEEGADVATVKRVYKWDFSLNFLIRTILSVIYKKIVKVVLQLPYDDTETGFKFFNRQKTASFITQSENNGWFWDTEIMAIAHHSNLKVVELPGLFIRNDEKQSTVKPFIDSIKYLRSLYNFRKKIYNPNTNFSSPLPSVSNLMKNFIKDHWLAIIIAFLVGIIYIGPHLWFIVSNSDVYQGIPLMQSANEDFYIARIQEIVNGHPLVGSQALFEYKDQLPLSPPTSEFLYALPTLILGVPIVATLNASNFILPTLLFLLVYALLYRLLSQSNEWPRKVSAIAGALFITLGYDLIDYRTVFSLIQGRVEPSSWLIWSRPVNPIMGAIYLFSFLHFLWSVIQNNKRHKVAIVGAGFFLAIMFASYFFSWGLALSILLMLGLFYLLQRNYLMIKRLIFIFIFGLLISFPYWYLSWQAKQSIWYQDSLLRNGVFYTHYPLLNKLLLVTLVVYIVASIFKLPKNFKLSRLERVDFFILSFLLGGLFAFNQQIITGVTIWPFHFVQYTIPLSIIAMIAVLCRIVYERSKMFWILIIVIVVVASVWSGISIQSGTYVKFLEHNKSVQSYAPVFNWFNQQEKDCVVLVSAAREQFIELSGMILAFTHCNIYANTWVYSLMPEERRYHSYLVNLRFRGVSADGIDEYLKKNNSEMRTYLSSNWVGLYEHSVFPDFEDLKLSKRAERLPNDYRQFLDKDLSTELNEYRLDFILSIGPLAEQIKDQLPNIELLNEISGLSIYKYY</sequence>
<dbReference type="Proteomes" id="UP000178747">
    <property type="component" value="Unassembled WGS sequence"/>
</dbReference>
<gene>
    <name evidence="3" type="ORF">A3J62_02460</name>
</gene>
<evidence type="ECO:0000313" key="4">
    <source>
        <dbReference type="Proteomes" id="UP000178747"/>
    </source>
</evidence>
<feature type="domain" description="Glycosyltransferase 2-like" evidence="2">
    <location>
        <begin position="8"/>
        <end position="168"/>
    </location>
</feature>
<evidence type="ECO:0000313" key="3">
    <source>
        <dbReference type="EMBL" id="OGY47207.1"/>
    </source>
</evidence>
<keyword evidence="1" id="KW-0472">Membrane</keyword>
<dbReference type="EMBL" id="MHIH01000048">
    <property type="protein sequence ID" value="OGY47207.1"/>
    <property type="molecule type" value="Genomic_DNA"/>
</dbReference>
<dbReference type="Gene3D" id="3.90.550.10">
    <property type="entry name" value="Spore Coat Polysaccharide Biosynthesis Protein SpsA, Chain A"/>
    <property type="match status" value="1"/>
</dbReference>
<dbReference type="InterPro" id="IPR029044">
    <property type="entry name" value="Nucleotide-diphossugar_trans"/>
</dbReference>
<feature type="transmembrane region" description="Helical" evidence="1">
    <location>
        <begin position="263"/>
        <end position="285"/>
    </location>
</feature>
<feature type="transmembrane region" description="Helical" evidence="1">
    <location>
        <begin position="386"/>
        <end position="406"/>
    </location>
</feature>
<feature type="transmembrane region" description="Helical" evidence="1">
    <location>
        <begin position="505"/>
        <end position="522"/>
    </location>
</feature>
<evidence type="ECO:0000256" key="1">
    <source>
        <dbReference type="SAM" id="Phobius"/>
    </source>
</evidence>
<feature type="transmembrane region" description="Helical" evidence="1">
    <location>
        <begin position="460"/>
        <end position="493"/>
    </location>
</feature>
<dbReference type="GO" id="GO:0006487">
    <property type="term" value="P:protein N-linked glycosylation"/>
    <property type="evidence" value="ECO:0007669"/>
    <property type="project" value="TreeGrafter"/>
</dbReference>
<proteinExistence type="predicted"/>
<organism evidence="3 4">
    <name type="scientific">Candidatus Buchananbacteria bacterium RIFCSPHIGHO2_02_FULL_38_8</name>
    <dbReference type="NCBI Taxonomy" id="1797538"/>
    <lineage>
        <taxon>Bacteria</taxon>
        <taxon>Candidatus Buchananiibacteriota</taxon>
    </lineage>
</organism>